<evidence type="ECO:0000313" key="8">
    <source>
        <dbReference type="Proteomes" id="UP000235672"/>
    </source>
</evidence>
<sequence>MTSKLAITDVLPLPNSSVKIPQLGFGVYLSPADTCKASCLTALKAGYRHIDSAQYYENEKEVGEAVQHSGLKRSDVFITTKILKSAGSVEETYEKLLDSVHKIDGKDGDVDLFLIHTPSGGSKARKEMWLALERLLENGKTKAIGVSNFGIGHIEELKSFAKVWPPHVNQLELHAFSQQREVVEYCQKNGIVVEAYCPLVRNMKANDQTLNEIAKKHGKQTGHVLIRYCLQKGWVPLPKSDNPERIVENANIYDFDLTKEEMEMLDGLDQGAKGAIVEAVVNTL</sequence>
<feature type="domain" description="NADP-dependent oxidoreductase" evidence="6">
    <location>
        <begin position="39"/>
        <end position="269"/>
    </location>
</feature>
<dbReference type="PROSITE" id="PS00798">
    <property type="entry name" value="ALDOKETO_REDUCTASE_1"/>
    <property type="match status" value="1"/>
</dbReference>
<keyword evidence="8" id="KW-1185">Reference proteome</keyword>
<dbReference type="STRING" id="1745343.A0A2J6QDK9"/>
<dbReference type="AlphaFoldDB" id="A0A2J6QDK9"/>
<dbReference type="InterPro" id="IPR018170">
    <property type="entry name" value="Aldo/ket_reductase_CS"/>
</dbReference>
<evidence type="ECO:0000256" key="3">
    <source>
        <dbReference type="PIRSR" id="PIRSR000097-1"/>
    </source>
</evidence>
<dbReference type="PROSITE" id="PS00062">
    <property type="entry name" value="ALDOKETO_REDUCTASE_2"/>
    <property type="match status" value="1"/>
</dbReference>
<reference evidence="7 8" key="1">
    <citation type="submission" date="2016-05" db="EMBL/GenBank/DDBJ databases">
        <title>A degradative enzymes factory behind the ericoid mycorrhizal symbiosis.</title>
        <authorList>
            <consortium name="DOE Joint Genome Institute"/>
            <person name="Martino E."/>
            <person name="Morin E."/>
            <person name="Grelet G."/>
            <person name="Kuo A."/>
            <person name="Kohler A."/>
            <person name="Daghino S."/>
            <person name="Barry K."/>
            <person name="Choi C."/>
            <person name="Cichocki N."/>
            <person name="Clum A."/>
            <person name="Copeland A."/>
            <person name="Hainaut M."/>
            <person name="Haridas S."/>
            <person name="Labutti K."/>
            <person name="Lindquist E."/>
            <person name="Lipzen A."/>
            <person name="Khouja H.-R."/>
            <person name="Murat C."/>
            <person name="Ohm R."/>
            <person name="Olson A."/>
            <person name="Spatafora J."/>
            <person name="Veneault-Fourrey C."/>
            <person name="Henrissat B."/>
            <person name="Grigoriev I."/>
            <person name="Martin F."/>
            <person name="Perotto S."/>
        </authorList>
    </citation>
    <scope>NUCLEOTIDE SEQUENCE [LARGE SCALE GENOMIC DNA]</scope>
    <source>
        <strain evidence="7 8">UAMH 7357</strain>
    </source>
</reference>
<feature type="site" description="Lowers pKa of active site Tyr" evidence="5">
    <location>
        <position position="81"/>
    </location>
</feature>
<evidence type="ECO:0000313" key="7">
    <source>
        <dbReference type="EMBL" id="PMD24352.1"/>
    </source>
</evidence>
<dbReference type="PANTHER" id="PTHR43827">
    <property type="entry name" value="2,5-DIKETO-D-GLUCONIC ACID REDUCTASE"/>
    <property type="match status" value="1"/>
</dbReference>
<dbReference type="InterPro" id="IPR023210">
    <property type="entry name" value="NADP_OxRdtase_dom"/>
</dbReference>
<evidence type="ECO:0000256" key="2">
    <source>
        <dbReference type="ARBA" id="ARBA00023002"/>
    </source>
</evidence>
<feature type="binding site" evidence="4">
    <location>
        <position position="116"/>
    </location>
    <ligand>
        <name>substrate</name>
    </ligand>
</feature>
<dbReference type="CDD" id="cd19071">
    <property type="entry name" value="AKR_AKR1-5-like"/>
    <property type="match status" value="1"/>
</dbReference>
<gene>
    <name evidence="7" type="ORF">NA56DRAFT_621774</name>
</gene>
<proteinExistence type="inferred from homology"/>
<dbReference type="FunFam" id="3.20.20.100:FF:000015">
    <property type="entry name" value="Oxidoreductase, aldo/keto reductase family"/>
    <property type="match status" value="1"/>
</dbReference>
<evidence type="ECO:0000256" key="4">
    <source>
        <dbReference type="PIRSR" id="PIRSR000097-2"/>
    </source>
</evidence>
<feature type="active site" description="Proton donor" evidence="3">
    <location>
        <position position="56"/>
    </location>
</feature>
<evidence type="ECO:0000256" key="1">
    <source>
        <dbReference type="ARBA" id="ARBA00007905"/>
    </source>
</evidence>
<dbReference type="PIRSF" id="PIRSF000097">
    <property type="entry name" value="AKR"/>
    <property type="match status" value="1"/>
</dbReference>
<accession>A0A2J6QDK9</accession>
<dbReference type="PANTHER" id="PTHR43827:SF13">
    <property type="entry name" value="ALDO_KETO REDUCTASE FAMILY PROTEIN"/>
    <property type="match status" value="1"/>
</dbReference>
<evidence type="ECO:0000256" key="5">
    <source>
        <dbReference type="PIRSR" id="PIRSR000097-3"/>
    </source>
</evidence>
<dbReference type="Gene3D" id="3.20.20.100">
    <property type="entry name" value="NADP-dependent oxidoreductase domain"/>
    <property type="match status" value="1"/>
</dbReference>
<comment type="similarity">
    <text evidence="1">Belongs to the aldo/keto reductase family.</text>
</comment>
<dbReference type="InterPro" id="IPR020471">
    <property type="entry name" value="AKR"/>
</dbReference>
<name>A0A2J6QDK9_9HELO</name>
<dbReference type="Proteomes" id="UP000235672">
    <property type="component" value="Unassembled WGS sequence"/>
</dbReference>
<dbReference type="PROSITE" id="PS00063">
    <property type="entry name" value="ALDOKETO_REDUCTASE_3"/>
    <property type="match status" value="1"/>
</dbReference>
<dbReference type="GO" id="GO:0016491">
    <property type="term" value="F:oxidoreductase activity"/>
    <property type="evidence" value="ECO:0007669"/>
    <property type="project" value="UniProtKB-KW"/>
</dbReference>
<dbReference type="InterPro" id="IPR036812">
    <property type="entry name" value="NAD(P)_OxRdtase_dom_sf"/>
</dbReference>
<dbReference type="PRINTS" id="PR00069">
    <property type="entry name" value="ALDKETRDTASE"/>
</dbReference>
<dbReference type="Pfam" id="PF00248">
    <property type="entry name" value="Aldo_ket_red"/>
    <property type="match status" value="1"/>
</dbReference>
<dbReference type="EMBL" id="KZ613473">
    <property type="protein sequence ID" value="PMD24352.1"/>
    <property type="molecule type" value="Genomic_DNA"/>
</dbReference>
<protein>
    <submittedName>
        <fullName evidence="7">Aldo/keto reductase</fullName>
    </submittedName>
</protein>
<dbReference type="OrthoDB" id="416253at2759"/>
<organism evidence="7 8">
    <name type="scientific">Hyaloscypha hepaticicola</name>
    <dbReference type="NCBI Taxonomy" id="2082293"/>
    <lineage>
        <taxon>Eukaryota</taxon>
        <taxon>Fungi</taxon>
        <taxon>Dikarya</taxon>
        <taxon>Ascomycota</taxon>
        <taxon>Pezizomycotina</taxon>
        <taxon>Leotiomycetes</taxon>
        <taxon>Helotiales</taxon>
        <taxon>Hyaloscyphaceae</taxon>
        <taxon>Hyaloscypha</taxon>
    </lineage>
</organism>
<evidence type="ECO:0000259" key="6">
    <source>
        <dbReference type="Pfam" id="PF00248"/>
    </source>
</evidence>
<keyword evidence="2" id="KW-0560">Oxidoreductase</keyword>
<dbReference type="SUPFAM" id="SSF51430">
    <property type="entry name" value="NAD(P)-linked oxidoreductase"/>
    <property type="match status" value="1"/>
</dbReference>